<accession>A0A1Y0B2I1</accession>
<dbReference type="AlphaFoldDB" id="A0A1Y0B2I1"/>
<gene>
    <name evidence="1" type="ORF">AEK19_MT1461</name>
</gene>
<reference evidence="1" key="1">
    <citation type="submission" date="2017-03" db="EMBL/GenBank/DDBJ databases">
        <title>The mitochondrial genome of the carnivorous plant Utricularia reniformis (Lentibulariaceae): structure, comparative analysis and evolutionary landmarks.</title>
        <authorList>
            <person name="Silva S.R."/>
            <person name="Alvarenga D.O."/>
            <person name="Michael T.P."/>
            <person name="Miranda V.F.O."/>
            <person name="Varani A.M."/>
        </authorList>
    </citation>
    <scope>NUCLEOTIDE SEQUENCE</scope>
</reference>
<organism evidence="1">
    <name type="scientific">Utricularia reniformis</name>
    <dbReference type="NCBI Taxonomy" id="192314"/>
    <lineage>
        <taxon>Eukaryota</taxon>
        <taxon>Viridiplantae</taxon>
        <taxon>Streptophyta</taxon>
        <taxon>Embryophyta</taxon>
        <taxon>Tracheophyta</taxon>
        <taxon>Spermatophyta</taxon>
        <taxon>Magnoliopsida</taxon>
        <taxon>eudicotyledons</taxon>
        <taxon>Gunneridae</taxon>
        <taxon>Pentapetalae</taxon>
        <taxon>asterids</taxon>
        <taxon>lamiids</taxon>
        <taxon>Lamiales</taxon>
        <taxon>Lentibulariaceae</taxon>
        <taxon>Utricularia</taxon>
    </lineage>
</organism>
<sequence length="34" mass="3624">MFLPSIKKGAVSLASSKVPSTEVLKFAHITIPEP</sequence>
<evidence type="ECO:0000313" key="1">
    <source>
        <dbReference type="EMBL" id="ART31652.1"/>
    </source>
</evidence>
<geneLocation type="mitochondrion" evidence="1"/>
<dbReference type="EMBL" id="KY774314">
    <property type="protein sequence ID" value="ART31652.1"/>
    <property type="molecule type" value="Genomic_DNA"/>
</dbReference>
<name>A0A1Y0B2I1_9LAMI</name>
<proteinExistence type="predicted"/>
<protein>
    <submittedName>
        <fullName evidence="1">Uncharacterized protein</fullName>
    </submittedName>
</protein>
<keyword evidence="1" id="KW-0496">Mitochondrion</keyword>